<evidence type="ECO:0000313" key="6">
    <source>
        <dbReference type="EMBL" id="KAI1708628.1"/>
    </source>
</evidence>
<keyword evidence="1" id="KW-0479">Metal-binding</keyword>
<dbReference type="GO" id="GO:0008270">
    <property type="term" value="F:zinc ion binding"/>
    <property type="evidence" value="ECO:0007669"/>
    <property type="project" value="UniProtKB-KW"/>
</dbReference>
<dbReference type="EMBL" id="JAKKPZ010000034">
    <property type="protein sequence ID" value="KAI1708628.1"/>
    <property type="molecule type" value="Genomic_DNA"/>
</dbReference>
<accession>A0AAD4R4B3</accession>
<organism evidence="6 7">
    <name type="scientific">Ditylenchus destructor</name>
    <dbReference type="NCBI Taxonomy" id="166010"/>
    <lineage>
        <taxon>Eukaryota</taxon>
        <taxon>Metazoa</taxon>
        <taxon>Ecdysozoa</taxon>
        <taxon>Nematoda</taxon>
        <taxon>Chromadorea</taxon>
        <taxon>Rhabditida</taxon>
        <taxon>Tylenchina</taxon>
        <taxon>Tylenchomorpha</taxon>
        <taxon>Sphaerularioidea</taxon>
        <taxon>Anguinidae</taxon>
        <taxon>Anguininae</taxon>
        <taxon>Ditylenchus</taxon>
    </lineage>
</organism>
<reference evidence="6" key="1">
    <citation type="submission" date="2022-01" db="EMBL/GenBank/DDBJ databases">
        <title>Genome Sequence Resource for Two Populations of Ditylenchus destructor, the Migratory Endoparasitic Phytonematode.</title>
        <authorList>
            <person name="Zhang H."/>
            <person name="Lin R."/>
            <person name="Xie B."/>
        </authorList>
    </citation>
    <scope>NUCLEOTIDE SEQUENCE</scope>
    <source>
        <strain evidence="6">BazhouSP</strain>
    </source>
</reference>
<keyword evidence="7" id="KW-1185">Reference proteome</keyword>
<evidence type="ECO:0000256" key="1">
    <source>
        <dbReference type="ARBA" id="ARBA00022723"/>
    </source>
</evidence>
<keyword evidence="3" id="KW-0862">Zinc</keyword>
<keyword evidence="2 4" id="KW-0863">Zinc-finger</keyword>
<name>A0AAD4R4B3_9BILA</name>
<evidence type="ECO:0000256" key="4">
    <source>
        <dbReference type="PROSITE-ProRule" id="PRU00322"/>
    </source>
</evidence>
<evidence type="ECO:0000256" key="3">
    <source>
        <dbReference type="ARBA" id="ARBA00022833"/>
    </source>
</evidence>
<evidence type="ECO:0000256" key="2">
    <source>
        <dbReference type="ARBA" id="ARBA00022771"/>
    </source>
</evidence>
<gene>
    <name evidence="6" type="ORF">DdX_11703</name>
</gene>
<feature type="domain" description="RanBP2-type" evidence="5">
    <location>
        <begin position="15"/>
        <end position="44"/>
    </location>
</feature>
<comment type="caution">
    <text evidence="6">The sequence shown here is derived from an EMBL/GenBank/DDBJ whole genome shotgun (WGS) entry which is preliminary data.</text>
</comment>
<sequence length="157" mass="17739">MEATIVGRWLGYDPRDNDWHCNECQLENPNGPSHCGRCGHPHVLTSEELAQVEQLEKLPDEIFAGALLGEQNGNSGPSIDANMEYLRQWGRAIVQKIIARGQGYALVGFRTKAQEMKLKDQMIIAGFVNIQSYDFPQKSLSEITKETMREKFNENSI</sequence>
<protein>
    <recommendedName>
        <fullName evidence="5">RanBP2-type domain-containing protein</fullName>
    </recommendedName>
</protein>
<dbReference type="AlphaFoldDB" id="A0AAD4R4B3"/>
<dbReference type="Proteomes" id="UP001201812">
    <property type="component" value="Unassembled WGS sequence"/>
</dbReference>
<proteinExistence type="predicted"/>
<evidence type="ECO:0000313" key="7">
    <source>
        <dbReference type="Proteomes" id="UP001201812"/>
    </source>
</evidence>
<evidence type="ECO:0000259" key="5">
    <source>
        <dbReference type="PROSITE" id="PS50199"/>
    </source>
</evidence>
<dbReference type="InterPro" id="IPR001876">
    <property type="entry name" value="Znf_RanBP2"/>
</dbReference>
<dbReference type="PROSITE" id="PS01358">
    <property type="entry name" value="ZF_RANBP2_1"/>
    <property type="match status" value="1"/>
</dbReference>
<dbReference type="PROSITE" id="PS50199">
    <property type="entry name" value="ZF_RANBP2_2"/>
    <property type="match status" value="1"/>
</dbReference>